<dbReference type="KEGG" id="rsx:RhiXN_03113"/>
<evidence type="ECO:0000313" key="6">
    <source>
        <dbReference type="Proteomes" id="UP000650533"/>
    </source>
</evidence>
<dbReference type="GO" id="GO:0032366">
    <property type="term" value="P:intracellular sterol transport"/>
    <property type="evidence" value="ECO:0007669"/>
    <property type="project" value="TreeGrafter"/>
</dbReference>
<feature type="domain" description="VASt" evidence="4">
    <location>
        <begin position="253"/>
        <end position="435"/>
    </location>
</feature>
<dbReference type="PANTHER" id="PTHR23319:SF4">
    <property type="entry name" value="GRAM DOMAIN CONTAINING 1B, ISOFORM E"/>
    <property type="match status" value="1"/>
</dbReference>
<evidence type="ECO:0000256" key="2">
    <source>
        <dbReference type="ARBA" id="ARBA00023136"/>
    </source>
</evidence>
<dbReference type="GO" id="GO:0005739">
    <property type="term" value="C:mitochondrion"/>
    <property type="evidence" value="ECO:0007669"/>
    <property type="project" value="TreeGrafter"/>
</dbReference>
<dbReference type="GO" id="GO:0120015">
    <property type="term" value="F:sterol transfer activity"/>
    <property type="evidence" value="ECO:0007669"/>
    <property type="project" value="TreeGrafter"/>
</dbReference>
<feature type="domain" description="VASt" evidence="4">
    <location>
        <begin position="69"/>
        <end position="246"/>
    </location>
</feature>
<dbReference type="InterPro" id="IPR031968">
    <property type="entry name" value="VASt"/>
</dbReference>
<dbReference type="GO" id="GO:0005886">
    <property type="term" value="C:plasma membrane"/>
    <property type="evidence" value="ECO:0007669"/>
    <property type="project" value="TreeGrafter"/>
</dbReference>
<dbReference type="GO" id="GO:0032934">
    <property type="term" value="F:sterol binding"/>
    <property type="evidence" value="ECO:0007669"/>
    <property type="project" value="TreeGrafter"/>
</dbReference>
<accession>A0A8H8SU66</accession>
<evidence type="ECO:0000256" key="3">
    <source>
        <dbReference type="SAM" id="Coils"/>
    </source>
</evidence>
<dbReference type="RefSeq" id="XP_043178426.1">
    <property type="nucleotide sequence ID" value="XM_043322930.1"/>
</dbReference>
<dbReference type="PANTHER" id="PTHR23319">
    <property type="entry name" value="GRAM DOMAIN CONTAINING 1B, ISOFORM E"/>
    <property type="match status" value="1"/>
</dbReference>
<reference evidence="5" key="1">
    <citation type="submission" date="2020-05" db="EMBL/GenBank/DDBJ databases">
        <title>Evolutionary and genomic comparisons of hybrid uninucleate and nonhybrid Rhizoctonia fungi.</title>
        <authorList>
            <person name="Li C."/>
            <person name="Chen X."/>
        </authorList>
    </citation>
    <scope>NUCLEOTIDE SEQUENCE</scope>
    <source>
        <strain evidence="5">AG-1 IA</strain>
    </source>
</reference>
<dbReference type="GeneID" id="67025393"/>
<dbReference type="GO" id="GO:0005789">
    <property type="term" value="C:endoplasmic reticulum membrane"/>
    <property type="evidence" value="ECO:0007669"/>
    <property type="project" value="TreeGrafter"/>
</dbReference>
<comment type="subcellular location">
    <subcellularLocation>
        <location evidence="1">Membrane</location>
    </subcellularLocation>
</comment>
<dbReference type="Pfam" id="PF16016">
    <property type="entry name" value="VASt"/>
    <property type="match status" value="2"/>
</dbReference>
<dbReference type="Proteomes" id="UP000650533">
    <property type="component" value="Chromosome 3"/>
</dbReference>
<evidence type="ECO:0000259" key="4">
    <source>
        <dbReference type="PROSITE" id="PS51778"/>
    </source>
</evidence>
<evidence type="ECO:0000256" key="1">
    <source>
        <dbReference type="ARBA" id="ARBA00004370"/>
    </source>
</evidence>
<keyword evidence="3" id="KW-0175">Coiled coil</keyword>
<name>A0A8H8SU66_9AGAM</name>
<keyword evidence="2" id="KW-0472">Membrane</keyword>
<dbReference type="EMBL" id="CP059660">
    <property type="protein sequence ID" value="QRW18189.1"/>
    <property type="molecule type" value="Genomic_DNA"/>
</dbReference>
<protein>
    <submittedName>
        <fullName evidence="5">GRAM domain-containing protein</fullName>
    </submittedName>
</protein>
<gene>
    <name evidence="5" type="ORF">RhiXN_03113</name>
</gene>
<organism evidence="5 6">
    <name type="scientific">Rhizoctonia solani</name>
    <dbReference type="NCBI Taxonomy" id="456999"/>
    <lineage>
        <taxon>Eukaryota</taxon>
        <taxon>Fungi</taxon>
        <taxon>Dikarya</taxon>
        <taxon>Basidiomycota</taxon>
        <taxon>Agaricomycotina</taxon>
        <taxon>Agaricomycetes</taxon>
        <taxon>Cantharellales</taxon>
        <taxon>Ceratobasidiaceae</taxon>
        <taxon>Rhizoctonia</taxon>
    </lineage>
</organism>
<evidence type="ECO:0000313" key="5">
    <source>
        <dbReference type="EMBL" id="QRW18189.1"/>
    </source>
</evidence>
<dbReference type="PROSITE" id="PS51778">
    <property type="entry name" value="VAST"/>
    <property type="match status" value="2"/>
</dbReference>
<feature type="coiled-coil region" evidence="3">
    <location>
        <begin position="497"/>
        <end position="538"/>
    </location>
</feature>
<dbReference type="AlphaFoldDB" id="A0A8H8SU66"/>
<dbReference type="InterPro" id="IPR051482">
    <property type="entry name" value="Cholesterol_transport"/>
</dbReference>
<dbReference type="GO" id="GO:0032541">
    <property type="term" value="C:cortical endoplasmic reticulum"/>
    <property type="evidence" value="ECO:0007669"/>
    <property type="project" value="TreeGrafter"/>
</dbReference>
<dbReference type="GO" id="GO:0140268">
    <property type="term" value="C:endoplasmic reticulum-plasma membrane contact site"/>
    <property type="evidence" value="ECO:0007669"/>
    <property type="project" value="TreeGrafter"/>
</dbReference>
<proteinExistence type="predicted"/>
<sequence>MINTASWLPGRLATLDLFRFTNSASATNSGCFGLTDTSKLFGQHPLAYTYDGTAQYDPRSCVCGNDPQHYPNIIADAVLPAHPGTIFNLMYSYHDEIKDFWARQGMHDLRTIGWVPQDPSYSNSRLRTRTMLFSVDIPEGLQLNHNVTRIQVTDTITHLRDCPFSSSVLSTIYAPDVASGHAFAVKTRTCIIPHAKSEARLFVTAVLVWGDGSDFQRPIGQAALVGLRQYHDNILSVMREEISTNKEVYASLDEAAIIEYTVLPTNPDGVLDAMYTDREPVMNFWQRDQGFTDLHSTGWFPQDPAYPNSRLRTRSTSFTKDIPEGLPLSHGVVGKRTRIEVIDTITHSEDGPTGTAILSTLRAPNLMNGHAFAVRTRTCLVPEGASGTRLLVTAMVRWNQRVNYGETIEDFAFDALKKYYQDLTNFTRREMISYKGGYESFREEPCCNFGRSDRDASAKYATYREQLPSEREQESSYGSYKPRIAVPIQGAEPSTGCEDLQGQIHQLSQSLRRVEMRVIDNENRIADLEAQLREARRVLKVI</sequence>